<evidence type="ECO:0000256" key="6">
    <source>
        <dbReference type="ARBA" id="ARBA00022781"/>
    </source>
</evidence>
<dbReference type="GO" id="GO:0015252">
    <property type="term" value="F:proton channel activity"/>
    <property type="evidence" value="ECO:0007669"/>
    <property type="project" value="InterPro"/>
</dbReference>
<keyword evidence="4" id="KW-1003">Cell membrane</keyword>
<evidence type="ECO:0000256" key="9">
    <source>
        <dbReference type="ARBA" id="ARBA00023136"/>
    </source>
</evidence>
<evidence type="ECO:0000313" key="11">
    <source>
        <dbReference type="EMBL" id="CAB4002593.1"/>
    </source>
</evidence>
<organism evidence="11 12">
    <name type="scientific">Paramuricea clavata</name>
    <name type="common">Red gorgonian</name>
    <name type="synonym">Violescent sea-whip</name>
    <dbReference type="NCBI Taxonomy" id="317549"/>
    <lineage>
        <taxon>Eukaryota</taxon>
        <taxon>Metazoa</taxon>
        <taxon>Cnidaria</taxon>
        <taxon>Anthozoa</taxon>
        <taxon>Octocorallia</taxon>
        <taxon>Malacalcyonacea</taxon>
        <taxon>Plexauridae</taxon>
        <taxon>Paramuricea</taxon>
    </lineage>
</organism>
<comment type="subcellular location">
    <subcellularLocation>
        <location evidence="1">Cell membrane</location>
        <topology evidence="1">Multi-pass membrane protein</topology>
    </subcellularLocation>
</comment>
<protein>
    <submittedName>
        <fullName evidence="11">Uncharacterized protein</fullName>
    </submittedName>
</protein>
<keyword evidence="9" id="KW-0472">Membrane</keyword>
<dbReference type="GO" id="GO:0005886">
    <property type="term" value="C:plasma membrane"/>
    <property type="evidence" value="ECO:0007669"/>
    <property type="project" value="UniProtKB-SubCell"/>
</dbReference>
<evidence type="ECO:0000256" key="3">
    <source>
        <dbReference type="ARBA" id="ARBA00022448"/>
    </source>
</evidence>
<sequence length="578" mass="65171">MADGGVVQQQPARNGYQNLDRGQRNIPADQPLPQDVWYLAFLATLCSNCRDMCRLFRGPWRAVFGGKLEALVRCLCLPCNVITQAVNEQRANFRQSGIVYLYLFLGVTVVINLVVPLRHVVVPNAQNIQLYFVLGCIVLAIVAMFYLWLNTLETLEYRDWNFRAGSPPEALMRVFYKGGLYFFGFLSFGYSVCTAIDHIICGKQVSATVNVVKALYIVIQNLFLNQFYKARIPDDTYGIQAIMAHLLGTNLALWFWTLCSEEVDESVACKSYPIPLGNTEKYFSPLFVEYLLIAASLFYQIWQDLLPTQAVAAPHCRTCACQVIVENDDVENDDAENVDADQRRDGGRGANRIRRNLGLGIVLGCCFGVLFIILVIASAASGETHPIYHVAYSGGIITLYLIQIVACYIILLSAQSLAWDAQRTSLDHDDALLYISLVGSLLWEGFHLYSLVLIEIDPSIEPKSLPNVRHIDIAADALAMLQYVFQTTILINLRRHQPTQGRRTTWISQCLLFLLTTNIGLWIENSFFVEIIITTPGEKYTSIQKNLKPIGYILHPLNIFFRFHSAVCCLIAWSIFRT</sequence>
<proteinExistence type="inferred from homology"/>
<comment type="caution">
    <text evidence="11">The sequence shown here is derived from an EMBL/GenBank/DDBJ whole genome shotgun (WGS) entry which is preliminary data.</text>
</comment>
<evidence type="ECO:0000256" key="10">
    <source>
        <dbReference type="ARBA" id="ARBA00023303"/>
    </source>
</evidence>
<accession>A0A7D9E6W9</accession>
<evidence type="ECO:0000256" key="7">
    <source>
        <dbReference type="ARBA" id="ARBA00022989"/>
    </source>
</evidence>
<gene>
    <name evidence="11" type="ORF">PACLA_8A079755</name>
</gene>
<dbReference type="AlphaFoldDB" id="A0A7D9E6W9"/>
<comment type="similarity">
    <text evidence="2">Belongs to the otopetrin family.</text>
</comment>
<keyword evidence="7" id="KW-1133">Transmembrane helix</keyword>
<dbReference type="Pfam" id="PF03189">
    <property type="entry name" value="Otopetrin"/>
    <property type="match status" value="2"/>
</dbReference>
<evidence type="ECO:0000256" key="2">
    <source>
        <dbReference type="ARBA" id="ARBA00006513"/>
    </source>
</evidence>
<name>A0A7D9E6W9_PARCT</name>
<evidence type="ECO:0000256" key="1">
    <source>
        <dbReference type="ARBA" id="ARBA00004651"/>
    </source>
</evidence>
<dbReference type="OrthoDB" id="6429739at2759"/>
<dbReference type="InterPro" id="IPR004878">
    <property type="entry name" value="Otopetrin"/>
</dbReference>
<evidence type="ECO:0000256" key="5">
    <source>
        <dbReference type="ARBA" id="ARBA00022692"/>
    </source>
</evidence>
<dbReference type="Proteomes" id="UP001152795">
    <property type="component" value="Unassembled WGS sequence"/>
</dbReference>
<keyword evidence="3" id="KW-0813">Transport</keyword>
<keyword evidence="5" id="KW-0812">Transmembrane</keyword>
<dbReference type="PANTHER" id="PTHR21522">
    <property type="entry name" value="PROTON CHANNEL OTOP"/>
    <property type="match status" value="1"/>
</dbReference>
<keyword evidence="12" id="KW-1185">Reference proteome</keyword>
<keyword evidence="6" id="KW-0375">Hydrogen ion transport</keyword>
<evidence type="ECO:0000256" key="4">
    <source>
        <dbReference type="ARBA" id="ARBA00022475"/>
    </source>
</evidence>
<keyword evidence="8" id="KW-0406">Ion transport</keyword>
<reference evidence="11" key="1">
    <citation type="submission" date="2020-04" db="EMBL/GenBank/DDBJ databases">
        <authorList>
            <person name="Alioto T."/>
            <person name="Alioto T."/>
            <person name="Gomez Garrido J."/>
        </authorList>
    </citation>
    <scope>NUCLEOTIDE SEQUENCE</scope>
    <source>
        <strain evidence="11">A484AB</strain>
    </source>
</reference>
<dbReference type="EMBL" id="CACRXK020004394">
    <property type="protein sequence ID" value="CAB4002593.1"/>
    <property type="molecule type" value="Genomic_DNA"/>
</dbReference>
<evidence type="ECO:0000313" key="12">
    <source>
        <dbReference type="Proteomes" id="UP001152795"/>
    </source>
</evidence>
<evidence type="ECO:0000256" key="8">
    <source>
        <dbReference type="ARBA" id="ARBA00023065"/>
    </source>
</evidence>
<dbReference type="PANTHER" id="PTHR21522:SF32">
    <property type="entry name" value="OTOPETRIN-2"/>
    <property type="match status" value="1"/>
</dbReference>
<keyword evidence="10" id="KW-0407">Ion channel</keyword>